<gene>
    <name evidence="2" type="ORF">FMM80_10215</name>
</gene>
<dbReference type="Proteomes" id="UP000474104">
    <property type="component" value="Unassembled WGS sequence"/>
</dbReference>
<feature type="transmembrane region" description="Helical" evidence="1">
    <location>
        <begin position="94"/>
        <end position="114"/>
    </location>
</feature>
<keyword evidence="1" id="KW-1133">Transmembrane helix</keyword>
<organism evidence="2 3">
    <name type="scientific">Schaedlerella arabinosiphila</name>
    <dbReference type="NCBI Taxonomy" id="2044587"/>
    <lineage>
        <taxon>Bacteria</taxon>
        <taxon>Bacillati</taxon>
        <taxon>Bacillota</taxon>
        <taxon>Clostridia</taxon>
        <taxon>Lachnospirales</taxon>
        <taxon>Lachnospiraceae</taxon>
        <taxon>Schaedlerella</taxon>
    </lineage>
</organism>
<evidence type="ECO:0000313" key="2">
    <source>
        <dbReference type="EMBL" id="NDO69034.1"/>
    </source>
</evidence>
<keyword evidence="1" id="KW-0812">Transmembrane</keyword>
<proteinExistence type="predicted"/>
<comment type="caution">
    <text evidence="2">The sequence shown here is derived from an EMBL/GenBank/DDBJ whole genome shotgun (WGS) entry which is preliminary data.</text>
</comment>
<reference evidence="2 3" key="1">
    <citation type="submission" date="2019-07" db="EMBL/GenBank/DDBJ databases">
        <title>Draft genome sequences of 15 bacterial species constituting the stable defined intestinal microbiota of the GM15 gnotobiotic mouse model.</title>
        <authorList>
            <person name="Elie C."/>
            <person name="Mathieu A."/>
            <person name="Saliou A."/>
            <person name="Darnaud M."/>
            <person name="Leulier F."/>
            <person name="Tamellini A."/>
        </authorList>
    </citation>
    <scope>NUCLEOTIDE SEQUENCE [LARGE SCALE GENOMIC DNA]</scope>
    <source>
        <strain evidence="3">ASF 502</strain>
    </source>
</reference>
<dbReference type="AlphaFoldDB" id="A0A9X5C6M2"/>
<keyword evidence="1" id="KW-0472">Membrane</keyword>
<accession>A0A9X5C6M2</accession>
<dbReference type="EMBL" id="VIRB01000062">
    <property type="protein sequence ID" value="NDO69034.1"/>
    <property type="molecule type" value="Genomic_DNA"/>
</dbReference>
<sequence>MHIKIHNQYQIELLKAINPIFGKYKIPGKVIYEVERILRYKRKTSNDYIALIIRPIKNDTTDILMELGIYEPEVEIPDNNFHKISVKKKKNRNWVWFDILVLNGKYTIFVVYSMRKKDLYRKKKIWR</sequence>
<protein>
    <submittedName>
        <fullName evidence="2">Uncharacterized protein</fullName>
    </submittedName>
</protein>
<evidence type="ECO:0000256" key="1">
    <source>
        <dbReference type="SAM" id="Phobius"/>
    </source>
</evidence>
<name>A0A9X5C6M2_9FIRM</name>
<dbReference type="OrthoDB" id="2083160at2"/>
<evidence type="ECO:0000313" key="3">
    <source>
        <dbReference type="Proteomes" id="UP000474104"/>
    </source>
</evidence>
<dbReference type="RefSeq" id="WP_004073101.1">
    <property type="nucleotide sequence ID" value="NZ_VIRB01000062.1"/>
</dbReference>